<dbReference type="GeneID" id="99633496"/>
<keyword evidence="5" id="KW-0564">Palmitate</keyword>
<evidence type="ECO:0000313" key="8">
    <source>
        <dbReference type="EMBL" id="SUE40880.1"/>
    </source>
</evidence>
<feature type="signal peptide" evidence="7">
    <location>
        <begin position="1"/>
        <end position="22"/>
    </location>
</feature>
<organism evidence="8 9">
    <name type="scientific">Roseomonas mucosa</name>
    <dbReference type="NCBI Taxonomy" id="207340"/>
    <lineage>
        <taxon>Bacteria</taxon>
        <taxon>Pseudomonadati</taxon>
        <taxon>Pseudomonadota</taxon>
        <taxon>Alphaproteobacteria</taxon>
        <taxon>Acetobacterales</taxon>
        <taxon>Roseomonadaceae</taxon>
        <taxon>Roseomonas</taxon>
    </lineage>
</organism>
<dbReference type="Proteomes" id="UP000254919">
    <property type="component" value="Unassembled WGS sequence"/>
</dbReference>
<feature type="chain" id="PRO_5017028556" evidence="7">
    <location>
        <begin position="23"/>
        <end position="50"/>
    </location>
</feature>
<gene>
    <name evidence="8" type="ORF">NCTC13291_02453</name>
</gene>
<keyword evidence="3 7" id="KW-0732">Signal</keyword>
<evidence type="ECO:0000256" key="3">
    <source>
        <dbReference type="ARBA" id="ARBA00022729"/>
    </source>
</evidence>
<protein>
    <submittedName>
        <fullName evidence="8">Entericidin B membrane lipoprotein</fullName>
    </submittedName>
</protein>
<dbReference type="GO" id="GO:0009636">
    <property type="term" value="P:response to toxic substance"/>
    <property type="evidence" value="ECO:0007669"/>
    <property type="project" value="InterPro"/>
</dbReference>
<evidence type="ECO:0000256" key="4">
    <source>
        <dbReference type="ARBA" id="ARBA00023136"/>
    </source>
</evidence>
<name>A0A379N380_9PROT</name>
<proteinExistence type="inferred from homology"/>
<evidence type="ECO:0000256" key="7">
    <source>
        <dbReference type="SAM" id="SignalP"/>
    </source>
</evidence>
<dbReference type="InterPro" id="IPR012556">
    <property type="entry name" value="Entericidin"/>
</dbReference>
<dbReference type="OrthoDB" id="7363288at2"/>
<evidence type="ECO:0000256" key="5">
    <source>
        <dbReference type="ARBA" id="ARBA00023139"/>
    </source>
</evidence>
<keyword evidence="6 8" id="KW-0449">Lipoprotein</keyword>
<dbReference type="EMBL" id="UGVN01000001">
    <property type="protein sequence ID" value="SUE40880.1"/>
    <property type="molecule type" value="Genomic_DNA"/>
</dbReference>
<reference evidence="8 9" key="1">
    <citation type="submission" date="2018-06" db="EMBL/GenBank/DDBJ databases">
        <authorList>
            <consortium name="Pathogen Informatics"/>
            <person name="Doyle S."/>
        </authorList>
    </citation>
    <scope>NUCLEOTIDE SEQUENCE [LARGE SCALE GENOMIC DNA]</scope>
    <source>
        <strain evidence="8 9">NCTC13291</strain>
    </source>
</reference>
<dbReference type="RefSeq" id="WP_079253244.1">
    <property type="nucleotide sequence ID" value="NZ_AP031462.1"/>
</dbReference>
<dbReference type="AlphaFoldDB" id="A0A379N380"/>
<accession>A0A379N380</accession>
<sequence length="50" mass="4848">MSRTIAAVVTACLLLGSATLLSACNTVSGAGEDVSAVGNAVTRGADRAKP</sequence>
<evidence type="ECO:0000256" key="1">
    <source>
        <dbReference type="ARBA" id="ARBA00010296"/>
    </source>
</evidence>
<dbReference type="PROSITE" id="PS51257">
    <property type="entry name" value="PROKAR_LIPOPROTEIN"/>
    <property type="match status" value="1"/>
</dbReference>
<dbReference type="GO" id="GO:0016020">
    <property type="term" value="C:membrane"/>
    <property type="evidence" value="ECO:0007669"/>
    <property type="project" value="InterPro"/>
</dbReference>
<keyword evidence="2" id="KW-1003">Cell membrane</keyword>
<dbReference type="Pfam" id="PF08085">
    <property type="entry name" value="Entericidin"/>
    <property type="match status" value="1"/>
</dbReference>
<evidence type="ECO:0000256" key="2">
    <source>
        <dbReference type="ARBA" id="ARBA00022475"/>
    </source>
</evidence>
<keyword evidence="4" id="KW-0472">Membrane</keyword>
<evidence type="ECO:0000313" key="9">
    <source>
        <dbReference type="Proteomes" id="UP000254919"/>
    </source>
</evidence>
<comment type="similarity">
    <text evidence="1">Belongs to the EcnA/EcnB lipoprotein family.</text>
</comment>
<evidence type="ECO:0000256" key="6">
    <source>
        <dbReference type="ARBA" id="ARBA00023288"/>
    </source>
</evidence>